<dbReference type="EMBL" id="KV744983">
    <property type="protein sequence ID" value="OCK79890.1"/>
    <property type="molecule type" value="Genomic_DNA"/>
</dbReference>
<reference evidence="3 4" key="1">
    <citation type="journal article" date="2016" name="Nat. Commun.">
        <title>Ectomycorrhizal ecology is imprinted in the genome of the dominant symbiotic fungus Cenococcum geophilum.</title>
        <authorList>
            <consortium name="DOE Joint Genome Institute"/>
            <person name="Peter M."/>
            <person name="Kohler A."/>
            <person name="Ohm R.A."/>
            <person name="Kuo A."/>
            <person name="Krutzmann J."/>
            <person name="Morin E."/>
            <person name="Arend M."/>
            <person name="Barry K.W."/>
            <person name="Binder M."/>
            <person name="Choi C."/>
            <person name="Clum A."/>
            <person name="Copeland A."/>
            <person name="Grisel N."/>
            <person name="Haridas S."/>
            <person name="Kipfer T."/>
            <person name="LaButti K."/>
            <person name="Lindquist E."/>
            <person name="Lipzen A."/>
            <person name="Maire R."/>
            <person name="Meier B."/>
            <person name="Mihaltcheva S."/>
            <person name="Molinier V."/>
            <person name="Murat C."/>
            <person name="Poggeler S."/>
            <person name="Quandt C.A."/>
            <person name="Sperisen C."/>
            <person name="Tritt A."/>
            <person name="Tisserant E."/>
            <person name="Crous P.W."/>
            <person name="Henrissat B."/>
            <person name="Nehls U."/>
            <person name="Egli S."/>
            <person name="Spatafora J.W."/>
            <person name="Grigoriev I.V."/>
            <person name="Martin F.M."/>
        </authorList>
    </citation>
    <scope>NUCLEOTIDE SEQUENCE [LARGE SCALE GENOMIC DNA]</scope>
    <source>
        <strain evidence="3 4">CBS 459.81</strain>
    </source>
</reference>
<dbReference type="InterPro" id="IPR046529">
    <property type="entry name" value="DUF6594"/>
</dbReference>
<protein>
    <recommendedName>
        <fullName evidence="2">DUF6594 domain-containing protein</fullName>
    </recommendedName>
</protein>
<dbReference type="OrthoDB" id="5342093at2759"/>
<evidence type="ECO:0000256" key="1">
    <source>
        <dbReference type="SAM" id="Phobius"/>
    </source>
</evidence>
<evidence type="ECO:0000313" key="3">
    <source>
        <dbReference type="EMBL" id="OCK79890.1"/>
    </source>
</evidence>
<keyword evidence="1" id="KW-1133">Transmembrane helix</keyword>
<proteinExistence type="predicted"/>
<gene>
    <name evidence="3" type="ORF">K432DRAFT_405166</name>
</gene>
<feature type="transmembrane region" description="Helical" evidence="1">
    <location>
        <begin position="275"/>
        <end position="297"/>
    </location>
</feature>
<feature type="domain" description="DUF6594" evidence="2">
    <location>
        <begin position="16"/>
        <end position="286"/>
    </location>
</feature>
<keyword evidence="1" id="KW-0812">Transmembrane</keyword>
<dbReference type="Pfam" id="PF20237">
    <property type="entry name" value="DUF6594"/>
    <property type="match status" value="1"/>
</dbReference>
<feature type="transmembrane region" description="Helical" evidence="1">
    <location>
        <begin position="219"/>
        <end position="242"/>
    </location>
</feature>
<feature type="transmembrane region" description="Helical" evidence="1">
    <location>
        <begin position="249"/>
        <end position="269"/>
    </location>
</feature>
<evidence type="ECO:0000259" key="2">
    <source>
        <dbReference type="Pfam" id="PF20237"/>
    </source>
</evidence>
<dbReference type="PANTHER" id="PTHR34502">
    <property type="entry name" value="DUF6594 DOMAIN-CONTAINING PROTEIN-RELATED"/>
    <property type="match status" value="1"/>
</dbReference>
<dbReference type="AlphaFoldDB" id="A0A8E2E9R8"/>
<dbReference type="PANTHER" id="PTHR34502:SF5">
    <property type="entry name" value="DUF6594 DOMAIN-CONTAINING PROTEIN"/>
    <property type="match status" value="1"/>
</dbReference>
<evidence type="ECO:0000313" key="4">
    <source>
        <dbReference type="Proteomes" id="UP000250266"/>
    </source>
</evidence>
<dbReference type="Proteomes" id="UP000250266">
    <property type="component" value="Unassembled WGS sequence"/>
</dbReference>
<accession>A0A8E2E9R8</accession>
<name>A0A8E2E9R8_9PEZI</name>
<sequence>MATSAAIPLSDLVIGYPKLAGQIGLLPEIAIFRSFSALNAQNLLYLQAELIHLEQQLRKQERADSINAAQGNKATYAVNWFWLYQSKHDGDEDQLKLVQTIRARLKEYNKALLQYSTILDLPKPSKWDLNDIQSYLETDDMGPLALIGDDATTWGSTAHPKTYNPDLITLRERHNEDAFSKLVTEKVIKLLFRCGCARWKKSSSVYGAVGFKDRIFLRIAFWITTVVASLLPIASITVLYCVHSAAARLGVIAAFNVVVSICVAAFTTAKATDVFAVAAAFSAVQVVFVGTNNATYVS</sequence>
<organism evidence="3 4">
    <name type="scientific">Lepidopterella palustris CBS 459.81</name>
    <dbReference type="NCBI Taxonomy" id="1314670"/>
    <lineage>
        <taxon>Eukaryota</taxon>
        <taxon>Fungi</taxon>
        <taxon>Dikarya</taxon>
        <taxon>Ascomycota</taxon>
        <taxon>Pezizomycotina</taxon>
        <taxon>Dothideomycetes</taxon>
        <taxon>Pleosporomycetidae</taxon>
        <taxon>Mytilinidiales</taxon>
        <taxon>Argynnaceae</taxon>
        <taxon>Lepidopterella</taxon>
    </lineage>
</organism>
<keyword evidence="4" id="KW-1185">Reference proteome</keyword>
<keyword evidence="1" id="KW-0472">Membrane</keyword>